<proteinExistence type="inferred from homology"/>
<keyword evidence="10" id="KW-1185">Reference proteome</keyword>
<dbReference type="EMBL" id="AP019860">
    <property type="protein sequence ID" value="BBM86756.1"/>
    <property type="molecule type" value="Genomic_DNA"/>
</dbReference>
<dbReference type="PANTHER" id="PTHR22726">
    <property type="entry name" value="METALLOENDOPEPTIDASE OMA1"/>
    <property type="match status" value="1"/>
</dbReference>
<dbReference type="PROSITE" id="PS51257">
    <property type="entry name" value="PROKAR_LIPOPROTEIN"/>
    <property type="match status" value="1"/>
</dbReference>
<feature type="domain" description="Peptidase M48" evidence="8">
    <location>
        <begin position="62"/>
        <end position="251"/>
    </location>
</feature>
<dbReference type="GO" id="GO:0051603">
    <property type="term" value="P:proteolysis involved in protein catabolic process"/>
    <property type="evidence" value="ECO:0007669"/>
    <property type="project" value="TreeGrafter"/>
</dbReference>
<gene>
    <name evidence="9" type="ORF">UABAM_05143</name>
</gene>
<dbReference type="OrthoDB" id="9810445at2"/>
<dbReference type="Gene3D" id="3.30.2010.10">
    <property type="entry name" value="Metalloproteases ('zincins'), catalytic domain"/>
    <property type="match status" value="1"/>
</dbReference>
<dbReference type="Pfam" id="PF01435">
    <property type="entry name" value="Peptidase_M48"/>
    <property type="match status" value="1"/>
</dbReference>
<keyword evidence="2" id="KW-0479">Metal-binding</keyword>
<evidence type="ECO:0000259" key="8">
    <source>
        <dbReference type="Pfam" id="PF01435"/>
    </source>
</evidence>
<comment type="cofactor">
    <cofactor evidence="6">
        <name>Zn(2+)</name>
        <dbReference type="ChEBI" id="CHEBI:29105"/>
    </cofactor>
    <text evidence="6">Binds 1 zinc ion per subunit.</text>
</comment>
<dbReference type="InterPro" id="IPR051156">
    <property type="entry name" value="Mito/Outer_Membr_Metalloprot"/>
</dbReference>
<evidence type="ECO:0000313" key="9">
    <source>
        <dbReference type="EMBL" id="BBM86756.1"/>
    </source>
</evidence>
<keyword evidence="1 6" id="KW-0645">Protease</keyword>
<evidence type="ECO:0000256" key="3">
    <source>
        <dbReference type="ARBA" id="ARBA00022801"/>
    </source>
</evidence>
<evidence type="ECO:0000256" key="6">
    <source>
        <dbReference type="RuleBase" id="RU003983"/>
    </source>
</evidence>
<evidence type="ECO:0000256" key="4">
    <source>
        <dbReference type="ARBA" id="ARBA00022833"/>
    </source>
</evidence>
<dbReference type="GO" id="GO:0004222">
    <property type="term" value="F:metalloendopeptidase activity"/>
    <property type="evidence" value="ECO:0007669"/>
    <property type="project" value="InterPro"/>
</dbReference>
<keyword evidence="7" id="KW-0732">Signal</keyword>
<organism evidence="9 10">
    <name type="scientific">Uabimicrobium amorphum</name>
    <dbReference type="NCBI Taxonomy" id="2596890"/>
    <lineage>
        <taxon>Bacteria</taxon>
        <taxon>Pseudomonadati</taxon>
        <taxon>Planctomycetota</taxon>
        <taxon>Candidatus Uabimicrobiia</taxon>
        <taxon>Candidatus Uabimicrobiales</taxon>
        <taxon>Candidatus Uabimicrobiaceae</taxon>
        <taxon>Candidatus Uabimicrobium</taxon>
    </lineage>
</organism>
<dbReference type="PANTHER" id="PTHR22726:SF24">
    <property type="entry name" value="M48 FAMILY METALLOPEPTIDASE"/>
    <property type="match status" value="1"/>
</dbReference>
<dbReference type="GO" id="GO:0016020">
    <property type="term" value="C:membrane"/>
    <property type="evidence" value="ECO:0007669"/>
    <property type="project" value="TreeGrafter"/>
</dbReference>
<dbReference type="GO" id="GO:0046872">
    <property type="term" value="F:metal ion binding"/>
    <property type="evidence" value="ECO:0007669"/>
    <property type="project" value="UniProtKB-KW"/>
</dbReference>
<dbReference type="CDD" id="cd07331">
    <property type="entry name" value="M48C_Oma1_like"/>
    <property type="match status" value="1"/>
</dbReference>
<keyword evidence="4 6" id="KW-0862">Zinc</keyword>
<accession>A0A5S9ISE8</accession>
<evidence type="ECO:0000256" key="1">
    <source>
        <dbReference type="ARBA" id="ARBA00022670"/>
    </source>
</evidence>
<feature type="chain" id="PRO_5024850224" evidence="7">
    <location>
        <begin position="18"/>
        <end position="273"/>
    </location>
</feature>
<keyword evidence="5 6" id="KW-0482">Metalloprotease</keyword>
<dbReference type="InterPro" id="IPR001915">
    <property type="entry name" value="Peptidase_M48"/>
</dbReference>
<evidence type="ECO:0000313" key="10">
    <source>
        <dbReference type="Proteomes" id="UP000326354"/>
    </source>
</evidence>
<dbReference type="RefSeq" id="WP_151970799.1">
    <property type="nucleotide sequence ID" value="NZ_AP019860.1"/>
</dbReference>
<dbReference type="KEGG" id="uam:UABAM_05143"/>
<dbReference type="AlphaFoldDB" id="A0A5S9ISE8"/>
<sequence length="273" mass="29557">MKKIVVLCMAVSLSLLACSTNVMGRSSFTLMPDSTLNQMGAESYADQKKQLPVSKDQRSSEIVHRVAQRLIEKCKEMYPDEVAGFEWEVNLFDDPKTPNAYAMPGGKIGIYTGILPICETEAGLAAVMGHEIGHALLRHGNERVTTQLVTTGAVTLVGAAVSVSDVFGDETSKAAVMGALGAGAQYGVILPFSRGNESEADEFGIVLMAAAGYDPSAAPQIWQNMKKLGEGGPEYMSTHPSHDRRIQDLESQLPEAMKYYDRAPQKYGMGDRF</sequence>
<evidence type="ECO:0000256" key="7">
    <source>
        <dbReference type="SAM" id="SignalP"/>
    </source>
</evidence>
<dbReference type="Proteomes" id="UP000326354">
    <property type="component" value="Chromosome"/>
</dbReference>
<comment type="similarity">
    <text evidence="6">Belongs to the peptidase M48 family.</text>
</comment>
<feature type="signal peptide" evidence="7">
    <location>
        <begin position="1"/>
        <end position="17"/>
    </location>
</feature>
<protein>
    <submittedName>
        <fullName evidence="9">Zn-dependent protease</fullName>
    </submittedName>
</protein>
<evidence type="ECO:0000256" key="5">
    <source>
        <dbReference type="ARBA" id="ARBA00023049"/>
    </source>
</evidence>
<name>A0A5S9ISE8_UABAM</name>
<reference evidence="9 10" key="1">
    <citation type="submission" date="2019-08" db="EMBL/GenBank/DDBJ databases">
        <title>Complete genome sequence of Candidatus Uab amorphum.</title>
        <authorList>
            <person name="Shiratori T."/>
            <person name="Suzuki S."/>
            <person name="Kakizawa Y."/>
            <person name="Ishida K."/>
        </authorList>
    </citation>
    <scope>NUCLEOTIDE SEQUENCE [LARGE SCALE GENOMIC DNA]</scope>
    <source>
        <strain evidence="9 10">SRT547</strain>
    </source>
</reference>
<evidence type="ECO:0000256" key="2">
    <source>
        <dbReference type="ARBA" id="ARBA00022723"/>
    </source>
</evidence>
<keyword evidence="3 6" id="KW-0378">Hydrolase</keyword>